<keyword evidence="1" id="KW-0175">Coiled coil</keyword>
<evidence type="ECO:0000256" key="1">
    <source>
        <dbReference type="SAM" id="Coils"/>
    </source>
</evidence>
<sequence length="537" mass="58770">MAYRRKQGIQRSATFVEDHRQASSGGSASPAIASPRATRFADDSRRPERPSPLAAQATVASPAAPGDLTLPSFGERLPDAPAAAAGGQCDVEPSSPLQDPVTHLYTSPTCLNDEGPKYDLELSKKEHTKHGFWGLLAQKAKVMLDENGTPRIQTSESRWSYDRVRSSESQSPTARRGTLEGRLDIGGKIKDVLEKEGLAVADNTMSGNSHGGVVAAARKLHIRRKACSMDFRAANLTPASPSMSPMLADMESPQLKASRDVANAMAAKVKLLQRELKTLKADLAFSKERCAQLEEENRLLRDGNHDADEDLIRRQLETLLAEKTRLAHENTVYARENRFLREIVDYYQLNMQDVVNLDDDDDDIEEEDDDYDVDADDVELEAEQYQDRRKCLPSRLVLEEEEHQAADPGAEPQSPTEQTESPRMLNTNSGGGVTPDHESPRILNTNSGGGGTPDRESPRMLNTNSGVTSDHESPRMLNTNSGGTPDHEPPRMLNTNSGVEIASESPRMLSTNTGGNTNESPRGYKDDGSSPETTRDG</sequence>
<feature type="compositionally biased region" description="Low complexity" evidence="2">
    <location>
        <begin position="22"/>
        <end position="37"/>
    </location>
</feature>
<dbReference type="PANTHER" id="PTHR31016">
    <property type="entry name" value="OS04G0228100 PROTEIN"/>
    <property type="match status" value="1"/>
</dbReference>
<dbReference type="ExpressionAtlas" id="A0A3L6ED17">
    <property type="expression patterns" value="baseline and differential"/>
</dbReference>
<feature type="compositionally biased region" description="Basic and acidic residues" evidence="2">
    <location>
        <begin position="39"/>
        <end position="49"/>
    </location>
</feature>
<dbReference type="EMBL" id="NCVQ01000007">
    <property type="protein sequence ID" value="PWZ18655.1"/>
    <property type="molecule type" value="Genomic_DNA"/>
</dbReference>
<reference evidence="3" key="1">
    <citation type="journal article" date="2018" name="Nat. Genet.">
        <title>Extensive intraspecific gene order and gene structural variations between Mo17 and other maize genomes.</title>
        <authorList>
            <person name="Sun S."/>
            <person name="Zhou Y."/>
            <person name="Chen J."/>
            <person name="Shi J."/>
            <person name="Zhao H."/>
            <person name="Zhao H."/>
            <person name="Song W."/>
            <person name="Zhang M."/>
            <person name="Cui Y."/>
            <person name="Dong X."/>
            <person name="Liu H."/>
            <person name="Ma X."/>
            <person name="Jiao Y."/>
            <person name="Wang B."/>
            <person name="Wei X."/>
            <person name="Stein J.C."/>
            <person name="Glaubitz J.C."/>
            <person name="Lu F."/>
            <person name="Yu G."/>
            <person name="Liang C."/>
            <person name="Fengler K."/>
            <person name="Li B."/>
            <person name="Rafalski A."/>
            <person name="Schnable P.S."/>
            <person name="Ware D.H."/>
            <person name="Buckler E.S."/>
            <person name="Lai J."/>
        </authorList>
    </citation>
    <scope>NUCLEOTIDE SEQUENCE [LARGE SCALE GENOMIC DNA]</scope>
    <source>
        <tissue evidence="3">Seedling</tissue>
    </source>
</reference>
<dbReference type="Proteomes" id="UP000251960">
    <property type="component" value="Chromosome 6"/>
</dbReference>
<gene>
    <name evidence="3" type="ORF">Zm00014a_039733</name>
</gene>
<comment type="caution">
    <text evidence="3">The sequence shown here is derived from an EMBL/GenBank/DDBJ whole genome shotgun (WGS) entry which is preliminary data.</text>
</comment>
<feature type="compositionally biased region" description="Low complexity" evidence="2">
    <location>
        <begin position="52"/>
        <end position="65"/>
    </location>
</feature>
<evidence type="ECO:0000313" key="3">
    <source>
        <dbReference type="EMBL" id="PWZ18655.1"/>
    </source>
</evidence>
<feature type="region of interest" description="Disordered" evidence="2">
    <location>
        <begin position="357"/>
        <end position="376"/>
    </location>
</feature>
<feature type="region of interest" description="Disordered" evidence="2">
    <location>
        <begin position="1"/>
        <end position="94"/>
    </location>
</feature>
<dbReference type="AlphaFoldDB" id="A0A3L6ED17"/>
<evidence type="ECO:0000256" key="2">
    <source>
        <dbReference type="SAM" id="MobiDB-lite"/>
    </source>
</evidence>
<accession>A0A3L6ED17</accession>
<feature type="compositionally biased region" description="Basic and acidic residues" evidence="2">
    <location>
        <begin position="522"/>
        <end position="537"/>
    </location>
</feature>
<feature type="compositionally biased region" description="Polar residues" evidence="2">
    <location>
        <begin position="508"/>
        <end position="520"/>
    </location>
</feature>
<proteinExistence type="predicted"/>
<feature type="region of interest" description="Disordered" evidence="2">
    <location>
        <begin position="153"/>
        <end position="180"/>
    </location>
</feature>
<feature type="compositionally biased region" description="Polar residues" evidence="2">
    <location>
        <begin position="413"/>
        <end position="428"/>
    </location>
</feature>
<dbReference type="PANTHER" id="PTHR31016:SF15">
    <property type="entry name" value="KINESIN-LIKE PROTEIN"/>
    <property type="match status" value="1"/>
</dbReference>
<name>A0A3L6ED17_MAIZE</name>
<feature type="coiled-coil region" evidence="1">
    <location>
        <begin position="262"/>
        <end position="310"/>
    </location>
</feature>
<feature type="region of interest" description="Disordered" evidence="2">
    <location>
        <begin position="400"/>
        <end position="537"/>
    </location>
</feature>
<organism evidence="3">
    <name type="scientific">Zea mays</name>
    <name type="common">Maize</name>
    <dbReference type="NCBI Taxonomy" id="4577"/>
    <lineage>
        <taxon>Eukaryota</taxon>
        <taxon>Viridiplantae</taxon>
        <taxon>Streptophyta</taxon>
        <taxon>Embryophyta</taxon>
        <taxon>Tracheophyta</taxon>
        <taxon>Spermatophyta</taxon>
        <taxon>Magnoliopsida</taxon>
        <taxon>Liliopsida</taxon>
        <taxon>Poales</taxon>
        <taxon>Poaceae</taxon>
        <taxon>PACMAD clade</taxon>
        <taxon>Panicoideae</taxon>
        <taxon>Andropogonodae</taxon>
        <taxon>Andropogoneae</taxon>
        <taxon>Tripsacinae</taxon>
        <taxon>Zea</taxon>
    </lineage>
</organism>
<protein>
    <submittedName>
        <fullName evidence="3">Uncharacterized protein</fullName>
    </submittedName>
</protein>